<evidence type="ECO:0000313" key="4">
    <source>
        <dbReference type="EMBL" id="STX32161.1"/>
    </source>
</evidence>
<dbReference type="Pfam" id="PF13470">
    <property type="entry name" value="PIN_3"/>
    <property type="match status" value="1"/>
</dbReference>
<dbReference type="OrthoDB" id="211933at2"/>
<organism evidence="4 6">
    <name type="scientific">Legionella birminghamensis</name>
    <dbReference type="NCBI Taxonomy" id="28083"/>
    <lineage>
        <taxon>Bacteria</taxon>
        <taxon>Pseudomonadati</taxon>
        <taxon>Pseudomonadota</taxon>
        <taxon>Gammaproteobacteria</taxon>
        <taxon>Legionellales</taxon>
        <taxon>Legionellaceae</taxon>
        <taxon>Legionella</taxon>
    </lineage>
</organism>
<dbReference type="InterPro" id="IPR002716">
    <property type="entry name" value="PIN_dom"/>
</dbReference>
<dbReference type="EMBL" id="LNXT01000032">
    <property type="protein sequence ID" value="KTC70065.1"/>
    <property type="molecule type" value="Genomic_DNA"/>
</dbReference>
<dbReference type="Proteomes" id="UP000054735">
    <property type="component" value="Unassembled WGS sequence"/>
</dbReference>
<proteinExistence type="predicted"/>
<evidence type="ECO:0000313" key="6">
    <source>
        <dbReference type="Proteomes" id="UP000255066"/>
    </source>
</evidence>
<feature type="domain" description="PIN" evidence="1">
    <location>
        <begin position="11"/>
        <end position="112"/>
    </location>
</feature>
<evidence type="ECO:0000259" key="2">
    <source>
        <dbReference type="Pfam" id="PF26343"/>
    </source>
</evidence>
<name>A0A378IC71_9GAMM</name>
<evidence type="ECO:0000259" key="1">
    <source>
        <dbReference type="Pfam" id="PF13470"/>
    </source>
</evidence>
<gene>
    <name evidence="3" type="ORF">Lbir_1904</name>
    <name evidence="4" type="ORF">NCTC12437_01940</name>
</gene>
<feature type="domain" description="VapC50 C-terminal" evidence="2">
    <location>
        <begin position="130"/>
        <end position="183"/>
    </location>
</feature>
<protein>
    <submittedName>
        <fullName evidence="4">Uncharacterized protein</fullName>
    </submittedName>
</protein>
<keyword evidence="5" id="KW-1185">Reference proteome</keyword>
<dbReference type="STRING" id="28083.Lbir_1904"/>
<dbReference type="Pfam" id="PF26343">
    <property type="entry name" value="VapC50_C"/>
    <property type="match status" value="1"/>
</dbReference>
<dbReference type="Proteomes" id="UP000255066">
    <property type="component" value="Unassembled WGS sequence"/>
</dbReference>
<dbReference type="InterPro" id="IPR058652">
    <property type="entry name" value="VapC50_C"/>
</dbReference>
<reference evidence="3 5" key="1">
    <citation type="submission" date="2015-11" db="EMBL/GenBank/DDBJ databases">
        <title>Genomic analysis of 38 Legionella species identifies large and diverse effector repertoires.</title>
        <authorList>
            <person name="Burstein D."/>
            <person name="Amaro F."/>
            <person name="Zusman T."/>
            <person name="Lifshitz Z."/>
            <person name="Cohen O."/>
            <person name="Gilbert J.A."/>
            <person name="Pupko T."/>
            <person name="Shuman H.A."/>
            <person name="Segal G."/>
        </authorList>
    </citation>
    <scope>NUCLEOTIDE SEQUENCE [LARGE SCALE GENOMIC DNA]</scope>
    <source>
        <strain evidence="3 5">CDC#1407-AL-14</strain>
    </source>
</reference>
<dbReference type="RefSeq" id="WP_040146624.1">
    <property type="nucleotide sequence ID" value="NZ_CAAAHV010000078.1"/>
</dbReference>
<accession>A0A378IC71</accession>
<evidence type="ECO:0000313" key="3">
    <source>
        <dbReference type="EMBL" id="KTC70065.1"/>
    </source>
</evidence>
<dbReference type="EMBL" id="UGNW01000001">
    <property type="protein sequence ID" value="STX32161.1"/>
    <property type="molecule type" value="Genomic_DNA"/>
</dbReference>
<evidence type="ECO:0000313" key="5">
    <source>
        <dbReference type="Proteomes" id="UP000054735"/>
    </source>
</evidence>
<dbReference type="AlphaFoldDB" id="A0A378IC71"/>
<sequence length="191" mass="21990">MAHLVVFCDACILYPAPIRDLLMELALNDLLQLKWSHKVLNEWIDNLLENRPDLSRERLEKTVAGMNNALLDCLVEDYETMEAKLTLPDVDDRHVLAAAIVSKSKFIITANLKDFPNKYLSTFKIKACHPDDLFLRLANKNKESFAASVKSCYKKLRRPPQTLEQYILTLKDKCQLIKTASFVEQNKSFFV</sequence>
<reference evidence="4 6" key="2">
    <citation type="submission" date="2018-06" db="EMBL/GenBank/DDBJ databases">
        <authorList>
            <consortium name="Pathogen Informatics"/>
            <person name="Doyle S."/>
        </authorList>
    </citation>
    <scope>NUCLEOTIDE SEQUENCE [LARGE SCALE GENOMIC DNA]</scope>
    <source>
        <strain evidence="4 6">NCTC12437</strain>
    </source>
</reference>